<dbReference type="PANTHER" id="PTHR16220">
    <property type="entry name" value="WD REPEAT PROTEIN 8-RELATED"/>
    <property type="match status" value="1"/>
</dbReference>
<accession>M4BQG9</accession>
<organism evidence="1 2">
    <name type="scientific">Hyaloperonospora arabidopsidis (strain Emoy2)</name>
    <name type="common">Downy mildew agent</name>
    <name type="synonym">Peronospora arabidopsidis</name>
    <dbReference type="NCBI Taxonomy" id="559515"/>
    <lineage>
        <taxon>Eukaryota</taxon>
        <taxon>Sar</taxon>
        <taxon>Stramenopiles</taxon>
        <taxon>Oomycota</taxon>
        <taxon>Peronosporomycetes</taxon>
        <taxon>Peronosporales</taxon>
        <taxon>Peronosporaceae</taxon>
        <taxon>Hyaloperonospora</taxon>
    </lineage>
</organism>
<dbReference type="Proteomes" id="UP000011713">
    <property type="component" value="Unassembled WGS sequence"/>
</dbReference>
<name>M4BQG9_HYAAE</name>
<reference evidence="1" key="2">
    <citation type="submission" date="2015-06" db="UniProtKB">
        <authorList>
            <consortium name="EnsemblProtists"/>
        </authorList>
    </citation>
    <scope>IDENTIFICATION</scope>
    <source>
        <strain evidence="1">Emoy2</strain>
    </source>
</reference>
<dbReference type="GO" id="GO:1990811">
    <property type="term" value="C:MWP complex"/>
    <property type="evidence" value="ECO:0007669"/>
    <property type="project" value="TreeGrafter"/>
</dbReference>
<dbReference type="InterPro" id="IPR052778">
    <property type="entry name" value="Centrosome-WD_assoc"/>
</dbReference>
<dbReference type="SUPFAM" id="SSF50978">
    <property type="entry name" value="WD40 repeat-like"/>
    <property type="match status" value="1"/>
</dbReference>
<dbReference type="InterPro" id="IPR015943">
    <property type="entry name" value="WD40/YVTN_repeat-like_dom_sf"/>
</dbReference>
<dbReference type="GO" id="GO:0005815">
    <property type="term" value="C:microtubule organizing center"/>
    <property type="evidence" value="ECO:0007669"/>
    <property type="project" value="TreeGrafter"/>
</dbReference>
<evidence type="ECO:0008006" key="3">
    <source>
        <dbReference type="Google" id="ProtNLM"/>
    </source>
</evidence>
<dbReference type="AlphaFoldDB" id="M4BQG9"/>
<sequence length="210" mass="23629">MWLLYRTSSCMRLCGPWKIRHCESWELTAHFSIESYDCVEIAWAPEDATIAVQDTHLEFRVLLYSPDGTLRAKFQAYENALGLKTMAWSPSGQFLALGSYDEHLRVLSHLHWKPVADFDHEGVSITSSHTNQSATEYEENFADANVMDRPHGKRVAVMQSGSSLISNSLQAASAAAEAGGGKQRHDISFVTRYPPFSVRTITSDPLYEYH</sequence>
<reference evidence="2" key="1">
    <citation type="journal article" date="2010" name="Science">
        <title>Signatures of adaptation to obligate biotrophy in the Hyaloperonospora arabidopsidis genome.</title>
        <authorList>
            <person name="Baxter L."/>
            <person name="Tripathy S."/>
            <person name="Ishaque N."/>
            <person name="Boot N."/>
            <person name="Cabral A."/>
            <person name="Kemen E."/>
            <person name="Thines M."/>
            <person name="Ah-Fong A."/>
            <person name="Anderson R."/>
            <person name="Badejoko W."/>
            <person name="Bittner-Eddy P."/>
            <person name="Boore J.L."/>
            <person name="Chibucos M.C."/>
            <person name="Coates M."/>
            <person name="Dehal P."/>
            <person name="Delehaunty K."/>
            <person name="Dong S."/>
            <person name="Downton P."/>
            <person name="Dumas B."/>
            <person name="Fabro G."/>
            <person name="Fronick C."/>
            <person name="Fuerstenberg S.I."/>
            <person name="Fulton L."/>
            <person name="Gaulin E."/>
            <person name="Govers F."/>
            <person name="Hughes L."/>
            <person name="Humphray S."/>
            <person name="Jiang R.H."/>
            <person name="Judelson H."/>
            <person name="Kamoun S."/>
            <person name="Kyung K."/>
            <person name="Meijer H."/>
            <person name="Minx P."/>
            <person name="Morris P."/>
            <person name="Nelson J."/>
            <person name="Phuntumart V."/>
            <person name="Qutob D."/>
            <person name="Rehmany A."/>
            <person name="Rougon-Cardoso A."/>
            <person name="Ryden P."/>
            <person name="Torto-Alalibo T."/>
            <person name="Studholme D."/>
            <person name="Wang Y."/>
            <person name="Win J."/>
            <person name="Wood J."/>
            <person name="Clifton S.W."/>
            <person name="Rogers J."/>
            <person name="Van den Ackerveken G."/>
            <person name="Jones J.D."/>
            <person name="McDowell J.M."/>
            <person name="Beynon J."/>
            <person name="Tyler B.M."/>
        </authorList>
    </citation>
    <scope>NUCLEOTIDE SEQUENCE [LARGE SCALE GENOMIC DNA]</scope>
    <source>
        <strain evidence="2">Emoy2</strain>
    </source>
</reference>
<evidence type="ECO:0000313" key="2">
    <source>
        <dbReference type="Proteomes" id="UP000011713"/>
    </source>
</evidence>
<dbReference type="PANTHER" id="PTHR16220:SF0">
    <property type="entry name" value="WD REPEAT-CONTAINING PROTEIN WRAP73"/>
    <property type="match status" value="1"/>
</dbReference>
<evidence type="ECO:0000313" key="1">
    <source>
        <dbReference type="EnsemblProtists" id="HpaP808658"/>
    </source>
</evidence>
<dbReference type="InParanoid" id="M4BQG9"/>
<dbReference type="EnsemblProtists" id="HpaT808658">
    <property type="protein sequence ID" value="HpaP808658"/>
    <property type="gene ID" value="HpaG808658"/>
</dbReference>
<protein>
    <recommendedName>
        <fullName evidence="3">Anaphase-promoting complex subunit 4 WD40 domain-containing protein</fullName>
    </recommendedName>
</protein>
<keyword evidence="2" id="KW-1185">Reference proteome</keyword>
<dbReference type="HOGENOM" id="CLU_1312279_0_0_1"/>
<dbReference type="eggNOG" id="KOG4497">
    <property type="taxonomic scope" value="Eukaryota"/>
</dbReference>
<dbReference type="EMBL" id="JH598573">
    <property type="status" value="NOT_ANNOTATED_CDS"/>
    <property type="molecule type" value="Genomic_DNA"/>
</dbReference>
<dbReference type="Gene3D" id="2.130.10.10">
    <property type="entry name" value="YVTN repeat-like/Quinoprotein amine dehydrogenase"/>
    <property type="match status" value="1"/>
</dbReference>
<dbReference type="VEuPathDB" id="FungiDB:HpaG808658"/>
<dbReference type="InterPro" id="IPR036322">
    <property type="entry name" value="WD40_repeat_dom_sf"/>
</dbReference>
<proteinExistence type="predicted"/>